<protein>
    <submittedName>
        <fullName evidence="2">Uncharacterized protein</fullName>
    </submittedName>
</protein>
<dbReference type="AlphaFoldDB" id="A0A9Q1Q8J6"/>
<sequence>MVQEGRKGAGLKRVAVNESDGCIDDHPQTRLRLSSEDVGDDEAIAEGGEEGSKGKGVDERNNTNESLGKKMDKHKQDMLKWKNGVGEKIEQKLADTYQKMGYTVAAECYNLMLGEYSVELTNRRKLVVKLGQQTYTEIGHTRRIVAIPMPTLMPTTKAMLWRLKICWMVRTFQGIEAHEVTTYSSPQLTDKVVSCDPTPTLVCTLIIKCSFACFVLLGKLTCLPHRR</sequence>
<name>A0A9Q1Q8J6_9CARY</name>
<evidence type="ECO:0000313" key="2">
    <source>
        <dbReference type="EMBL" id="KAJ8432928.1"/>
    </source>
</evidence>
<feature type="region of interest" description="Disordered" evidence="1">
    <location>
        <begin position="1"/>
        <end position="74"/>
    </location>
</feature>
<reference evidence="2" key="1">
    <citation type="submission" date="2022-04" db="EMBL/GenBank/DDBJ databases">
        <title>Carnegiea gigantea Genome sequencing and assembly v2.</title>
        <authorList>
            <person name="Copetti D."/>
            <person name="Sanderson M.J."/>
            <person name="Burquez A."/>
            <person name="Wojciechowski M.F."/>
        </authorList>
    </citation>
    <scope>NUCLEOTIDE SEQUENCE</scope>
    <source>
        <strain evidence="2">SGP5-SGP5p</strain>
        <tissue evidence="2">Aerial part</tissue>
    </source>
</reference>
<feature type="compositionally biased region" description="Acidic residues" evidence="1">
    <location>
        <begin position="37"/>
        <end position="49"/>
    </location>
</feature>
<accession>A0A9Q1Q8J6</accession>
<gene>
    <name evidence="2" type="ORF">Cgig2_023058</name>
</gene>
<feature type="compositionally biased region" description="Basic and acidic residues" evidence="1">
    <location>
        <begin position="50"/>
        <end position="74"/>
    </location>
</feature>
<dbReference type="Proteomes" id="UP001153076">
    <property type="component" value="Unassembled WGS sequence"/>
</dbReference>
<dbReference type="EMBL" id="JAKOGI010000573">
    <property type="protein sequence ID" value="KAJ8432928.1"/>
    <property type="molecule type" value="Genomic_DNA"/>
</dbReference>
<keyword evidence="3" id="KW-1185">Reference proteome</keyword>
<comment type="caution">
    <text evidence="2">The sequence shown here is derived from an EMBL/GenBank/DDBJ whole genome shotgun (WGS) entry which is preliminary data.</text>
</comment>
<evidence type="ECO:0000313" key="3">
    <source>
        <dbReference type="Proteomes" id="UP001153076"/>
    </source>
</evidence>
<evidence type="ECO:0000256" key="1">
    <source>
        <dbReference type="SAM" id="MobiDB-lite"/>
    </source>
</evidence>
<proteinExistence type="predicted"/>
<organism evidence="2 3">
    <name type="scientific">Carnegiea gigantea</name>
    <dbReference type="NCBI Taxonomy" id="171969"/>
    <lineage>
        <taxon>Eukaryota</taxon>
        <taxon>Viridiplantae</taxon>
        <taxon>Streptophyta</taxon>
        <taxon>Embryophyta</taxon>
        <taxon>Tracheophyta</taxon>
        <taxon>Spermatophyta</taxon>
        <taxon>Magnoliopsida</taxon>
        <taxon>eudicotyledons</taxon>
        <taxon>Gunneridae</taxon>
        <taxon>Pentapetalae</taxon>
        <taxon>Caryophyllales</taxon>
        <taxon>Cactineae</taxon>
        <taxon>Cactaceae</taxon>
        <taxon>Cactoideae</taxon>
        <taxon>Echinocereeae</taxon>
        <taxon>Carnegiea</taxon>
    </lineage>
</organism>